<evidence type="ECO:0008006" key="3">
    <source>
        <dbReference type="Google" id="ProtNLM"/>
    </source>
</evidence>
<proteinExistence type="predicted"/>
<reference evidence="2" key="1">
    <citation type="submission" date="2016-10" db="EMBL/GenBank/DDBJ databases">
        <authorList>
            <person name="Varghese N."/>
            <person name="Submissions S."/>
        </authorList>
    </citation>
    <scope>NUCLEOTIDE SEQUENCE [LARGE SCALE GENOMIC DNA]</scope>
    <source>
        <strain evidence="2">CGMCC 1.10369</strain>
    </source>
</reference>
<dbReference type="Proteomes" id="UP000198778">
    <property type="component" value="Unassembled WGS sequence"/>
</dbReference>
<dbReference type="OrthoDB" id="2418090at2"/>
<evidence type="ECO:0000313" key="2">
    <source>
        <dbReference type="Proteomes" id="UP000198778"/>
    </source>
</evidence>
<dbReference type="AlphaFoldDB" id="A0A1H0JNR5"/>
<accession>A0A1H0JNR5</accession>
<dbReference type="EMBL" id="FNIL01000014">
    <property type="protein sequence ID" value="SDO45356.1"/>
    <property type="molecule type" value="Genomic_DNA"/>
</dbReference>
<dbReference type="InterPro" id="IPR021637">
    <property type="entry name" value="DUF3243"/>
</dbReference>
<dbReference type="Pfam" id="PF11588">
    <property type="entry name" value="DUF3243"/>
    <property type="match status" value="1"/>
</dbReference>
<gene>
    <name evidence="1" type="ORF">SAMN04488053_11435</name>
</gene>
<name>A0A1H0JNR5_9BACI</name>
<sequence>MVDPKKQAEEKLEDTSEDRKQEILDSFQGFLDYLNKQVNRGEKLGLGEEQLAKGAERVAEHLKNHEEPQNSEEKLLQELWKVAEDEEKRHIARALVRLAQQEGNA</sequence>
<protein>
    <recommendedName>
        <fullName evidence="3">DUF3243 domain-containing protein</fullName>
    </recommendedName>
</protein>
<dbReference type="STRING" id="745820.SAMN04488053_11435"/>
<dbReference type="Gene3D" id="1.10.760.20">
    <property type="entry name" value="Protein of unknown function DUF3243"/>
    <property type="match status" value="1"/>
</dbReference>
<evidence type="ECO:0000313" key="1">
    <source>
        <dbReference type="EMBL" id="SDO45356.1"/>
    </source>
</evidence>
<dbReference type="RefSeq" id="WP_090843928.1">
    <property type="nucleotide sequence ID" value="NZ_FNIL01000014.1"/>
</dbReference>
<keyword evidence="2" id="KW-1185">Reference proteome</keyword>
<organism evidence="1 2">
    <name type="scientific">Alkalicoccus daliensis</name>
    <dbReference type="NCBI Taxonomy" id="745820"/>
    <lineage>
        <taxon>Bacteria</taxon>
        <taxon>Bacillati</taxon>
        <taxon>Bacillota</taxon>
        <taxon>Bacilli</taxon>
        <taxon>Bacillales</taxon>
        <taxon>Bacillaceae</taxon>
        <taxon>Alkalicoccus</taxon>
    </lineage>
</organism>
<dbReference type="InterPro" id="IPR038292">
    <property type="entry name" value="YmfJ/YflH_sf"/>
</dbReference>